<protein>
    <recommendedName>
        <fullName evidence="21">Peptidase M28 domain-containing protein</fullName>
    </recommendedName>
</protein>
<keyword evidence="16" id="KW-0482">Metalloprotease</keyword>
<feature type="transmembrane region" description="Helical" evidence="20">
    <location>
        <begin position="520"/>
        <end position="541"/>
    </location>
</feature>
<name>A0AAW1RZY1_9CHLO</name>
<evidence type="ECO:0000256" key="2">
    <source>
        <dbReference type="ARBA" id="ARBA00004196"/>
    </source>
</evidence>
<dbReference type="InterPro" id="IPR003368">
    <property type="entry name" value="POMP_repeat"/>
</dbReference>
<evidence type="ECO:0000256" key="1">
    <source>
        <dbReference type="ARBA" id="ARBA00001947"/>
    </source>
</evidence>
<feature type="domain" description="Peptidase M28" evidence="21">
    <location>
        <begin position="76"/>
        <end position="287"/>
    </location>
</feature>
<keyword evidence="14" id="KW-0862">Zinc</keyword>
<dbReference type="Pfam" id="PF04389">
    <property type="entry name" value="Peptidase_M28"/>
    <property type="match status" value="1"/>
</dbReference>
<dbReference type="InterPro" id="IPR045175">
    <property type="entry name" value="M28_fam"/>
</dbReference>
<evidence type="ECO:0000256" key="9">
    <source>
        <dbReference type="ARBA" id="ARBA00022692"/>
    </source>
</evidence>
<dbReference type="GO" id="GO:0005789">
    <property type="term" value="C:endoplasmic reticulum membrane"/>
    <property type="evidence" value="ECO:0007669"/>
    <property type="project" value="UniProtKB-SubCell"/>
</dbReference>
<evidence type="ECO:0000256" key="13">
    <source>
        <dbReference type="ARBA" id="ARBA00022824"/>
    </source>
</evidence>
<keyword evidence="23" id="KW-1185">Reference proteome</keyword>
<feature type="transmembrane region" description="Helical" evidence="20">
    <location>
        <begin position="427"/>
        <end position="445"/>
    </location>
</feature>
<proteinExistence type="inferred from homology"/>
<evidence type="ECO:0000256" key="18">
    <source>
        <dbReference type="ARBA" id="ARBA00023180"/>
    </source>
</evidence>
<evidence type="ECO:0000256" key="20">
    <source>
        <dbReference type="SAM" id="Phobius"/>
    </source>
</evidence>
<evidence type="ECO:0000313" key="22">
    <source>
        <dbReference type="EMBL" id="KAK9839270.1"/>
    </source>
</evidence>
<dbReference type="PANTHER" id="PTHR12147">
    <property type="entry name" value="METALLOPEPTIDASE M28 FAMILY MEMBER"/>
    <property type="match status" value="1"/>
</dbReference>
<feature type="transmembrane region" description="Helical" evidence="20">
    <location>
        <begin position="395"/>
        <end position="415"/>
    </location>
</feature>
<dbReference type="FunFam" id="3.40.630.10:FF:000008">
    <property type="entry name" value="Endoplasmic reticulum metallopeptidase 1"/>
    <property type="match status" value="1"/>
</dbReference>
<keyword evidence="13" id="KW-0256">Endoplasmic reticulum</keyword>
<dbReference type="SUPFAM" id="SSF51126">
    <property type="entry name" value="Pectin lyase-like"/>
    <property type="match status" value="2"/>
</dbReference>
<evidence type="ECO:0000256" key="14">
    <source>
        <dbReference type="ARBA" id="ARBA00022833"/>
    </source>
</evidence>
<keyword evidence="9 20" id="KW-0812">Transmembrane</keyword>
<dbReference type="SUPFAM" id="SSF53187">
    <property type="entry name" value="Zn-dependent exopeptidases"/>
    <property type="match status" value="1"/>
</dbReference>
<dbReference type="PANTHER" id="PTHR12147:SF22">
    <property type="entry name" value="ENDOPLASMIC RETICULUM METALLOPEPTIDASE 1"/>
    <property type="match status" value="1"/>
</dbReference>
<dbReference type="EMBL" id="JALJOU010000017">
    <property type="protein sequence ID" value="KAK9839270.1"/>
    <property type="molecule type" value="Genomic_DNA"/>
</dbReference>
<evidence type="ECO:0000259" key="21">
    <source>
        <dbReference type="Pfam" id="PF04389"/>
    </source>
</evidence>
<accession>A0AAW1RZY1</accession>
<dbReference type="AlphaFoldDB" id="A0AAW1RZY1"/>
<keyword evidence="11" id="KW-0732">Signal</keyword>
<reference evidence="22 23" key="1">
    <citation type="journal article" date="2024" name="Nat. Commun.">
        <title>Phylogenomics reveals the evolutionary origins of lichenization in chlorophyte algae.</title>
        <authorList>
            <person name="Puginier C."/>
            <person name="Libourel C."/>
            <person name="Otte J."/>
            <person name="Skaloud P."/>
            <person name="Haon M."/>
            <person name="Grisel S."/>
            <person name="Petersen M."/>
            <person name="Berrin J.G."/>
            <person name="Delaux P.M."/>
            <person name="Dal Grande F."/>
            <person name="Keller J."/>
        </authorList>
    </citation>
    <scope>NUCLEOTIDE SEQUENCE [LARGE SCALE GENOMIC DNA]</scope>
    <source>
        <strain evidence="22 23">SAG 245.80</strain>
    </source>
</reference>
<dbReference type="GO" id="GO:0005576">
    <property type="term" value="C:extracellular region"/>
    <property type="evidence" value="ECO:0007669"/>
    <property type="project" value="UniProtKB-SubCell"/>
</dbReference>
<keyword evidence="7" id="KW-0964">Secreted</keyword>
<evidence type="ECO:0000256" key="12">
    <source>
        <dbReference type="ARBA" id="ARBA00022801"/>
    </source>
</evidence>
<dbReference type="InterPro" id="IPR011050">
    <property type="entry name" value="Pectin_lyase_fold/virulence"/>
</dbReference>
<comment type="caution">
    <text evidence="22">The sequence shown here is derived from an EMBL/GenBank/DDBJ whole genome shotgun (WGS) entry which is preliminary data.</text>
</comment>
<evidence type="ECO:0000256" key="7">
    <source>
        <dbReference type="ARBA" id="ARBA00022525"/>
    </source>
</evidence>
<keyword evidence="12" id="KW-0378">Hydrolase</keyword>
<comment type="similarity">
    <text evidence="6">Belongs to the peptidase M28 family.</text>
</comment>
<dbReference type="Pfam" id="PF02415">
    <property type="entry name" value="Chlam_PMP"/>
    <property type="match status" value="1"/>
</dbReference>
<keyword evidence="19" id="KW-0998">Cell outer membrane</keyword>
<comment type="subcellular location">
    <subcellularLocation>
        <location evidence="2">Cell envelope</location>
    </subcellularLocation>
    <subcellularLocation>
        <location evidence="3">Cell outer membrane</location>
    </subcellularLocation>
    <subcellularLocation>
        <location evidence="4">Endoplasmic reticulum membrane</location>
        <topology evidence="4">Multi-pass membrane protein</topology>
    </subcellularLocation>
    <subcellularLocation>
        <location evidence="5">Secreted</location>
    </subcellularLocation>
</comment>
<dbReference type="Gene3D" id="3.40.630.10">
    <property type="entry name" value="Zn peptidases"/>
    <property type="match status" value="1"/>
</dbReference>
<dbReference type="GO" id="GO:0006508">
    <property type="term" value="P:proteolysis"/>
    <property type="evidence" value="ECO:0007669"/>
    <property type="project" value="UniProtKB-KW"/>
</dbReference>
<organism evidence="22 23">
    <name type="scientific">Elliptochloris bilobata</name>
    <dbReference type="NCBI Taxonomy" id="381761"/>
    <lineage>
        <taxon>Eukaryota</taxon>
        <taxon>Viridiplantae</taxon>
        <taxon>Chlorophyta</taxon>
        <taxon>core chlorophytes</taxon>
        <taxon>Trebouxiophyceae</taxon>
        <taxon>Trebouxiophyceae incertae sedis</taxon>
        <taxon>Elliptochloris clade</taxon>
        <taxon>Elliptochloris</taxon>
    </lineage>
</organism>
<keyword evidence="17 20" id="KW-0472">Membrane</keyword>
<gene>
    <name evidence="22" type="ORF">WJX81_004900</name>
</gene>
<evidence type="ECO:0000313" key="23">
    <source>
        <dbReference type="Proteomes" id="UP001445335"/>
    </source>
</evidence>
<keyword evidence="8" id="KW-0645">Protease</keyword>
<evidence type="ECO:0000256" key="17">
    <source>
        <dbReference type="ARBA" id="ARBA00023136"/>
    </source>
</evidence>
<dbReference type="Proteomes" id="UP001445335">
    <property type="component" value="Unassembled WGS sequence"/>
</dbReference>
<keyword evidence="18" id="KW-0325">Glycoprotein</keyword>
<keyword evidence="15 20" id="KW-1133">Transmembrane helix</keyword>
<keyword evidence="10" id="KW-0479">Metal-binding</keyword>
<dbReference type="InterPro" id="IPR007484">
    <property type="entry name" value="Peptidase_M28"/>
</dbReference>
<comment type="cofactor">
    <cofactor evidence="1">
        <name>Zn(2+)</name>
        <dbReference type="ChEBI" id="CHEBI:29105"/>
    </cofactor>
</comment>
<evidence type="ECO:0000256" key="10">
    <source>
        <dbReference type="ARBA" id="ARBA00022723"/>
    </source>
</evidence>
<dbReference type="GO" id="GO:0046872">
    <property type="term" value="F:metal ion binding"/>
    <property type="evidence" value="ECO:0007669"/>
    <property type="project" value="UniProtKB-KW"/>
</dbReference>
<evidence type="ECO:0000256" key="19">
    <source>
        <dbReference type="ARBA" id="ARBA00023237"/>
    </source>
</evidence>
<evidence type="ECO:0000256" key="4">
    <source>
        <dbReference type="ARBA" id="ARBA00004477"/>
    </source>
</evidence>
<evidence type="ECO:0000256" key="16">
    <source>
        <dbReference type="ARBA" id="ARBA00023049"/>
    </source>
</evidence>
<evidence type="ECO:0000256" key="8">
    <source>
        <dbReference type="ARBA" id="ARBA00022670"/>
    </source>
</evidence>
<evidence type="ECO:0000256" key="5">
    <source>
        <dbReference type="ARBA" id="ARBA00004613"/>
    </source>
</evidence>
<evidence type="ECO:0000256" key="11">
    <source>
        <dbReference type="ARBA" id="ARBA00022729"/>
    </source>
</evidence>
<feature type="transmembrane region" description="Helical" evidence="20">
    <location>
        <begin position="476"/>
        <end position="500"/>
    </location>
</feature>
<feature type="transmembrane region" description="Helical" evidence="20">
    <location>
        <begin position="548"/>
        <end position="568"/>
    </location>
</feature>
<evidence type="ECO:0000256" key="3">
    <source>
        <dbReference type="ARBA" id="ARBA00004442"/>
    </source>
</evidence>
<sequence>MQHVRTLAEIPGGRGVGTPGYAAAVQYLLREADKIKLLASARSDLAVEVELQSVSGAMDMHFLKADLTNAYRNLSNVVLALVPAAAARLPALLLGAHFDTTLDTPGASDAAACVGVALEVARLYAADASRTLAAPMIVLLNGGEETFLQGAHGFRAQARWAPRVGAFINLESTGPGGPDFAFQAAGGWPLGAYARSAPHPRGTVVAQDFFRSGLLPADTDFRVFEASLLRGAHGGGKGEALGDAGRPLPGLDLATLLDASAYHTTRDAPERIRPGTLQAMGENVAAVSAEFCRVLSSPVAEAPLSAPGVYVDFLGLRLVTYSGATARALHTTPLGVALALLPRGRRDGKRLGALALSVMLYFSSVAHAVLWPALLGAALAAVTGRPMSWVGHDRAAYFIYAPAALAGMLAPYAVMPTPNPRVCQAREGVAGMALGAAAAAAALAAAGLHSAFVFALWAAVALASLLGSAKAIRGAALAWALACALPALLVVAPGTIALTLHVVQKAGFLGAFGPMVVDAAVGAAIGVGVASLGGLLVPWAACVLRRRLPWLVLGLLLLSVEVGVFHALRYRPYTAHAPKKLFLQRTLRHGEGAGLQASWDAASIDSVPAMAALPAELATRALPGAPDAWLALYPVSNVLQGVSWGASGRAAARWRGTALPALTLLRREAPPEASETGQPPERRTVVRLRLRLQLPDSGWFGALNFTGDIRDWSWTTHFRSGGWRQRERSWRVVRFAGDAGSERWDFWVDVAEAGGGLRVDVAAARGDLDRSAEFPALPDLRRAASQKAKNFSVCEFNIRGGGTAKSDSGGPLLEPFASKFVGVHFSMHYDLPGATMSLANTTVVIQNSVFSRLSFRGQAVLALANSDVTLFNTTFAYNNNSRAGAIYAFDNSNLTVLESKFVNNLGSDGGAITVWNSSLLVNGTTFTNNSAGGTGGALNVNAAANVTVMSSVFVGNEAQNGGGVCLQECVRSSFFDNAFTSNWADKAGGGIFQLKCSGDITDTYFRDNQALNGASVWQNDCKSVIHSGSRFDNNAATQGSAGIELNQCSLDIGFCTFARGRGDKGAAIYMQGTTGNVHDCEFDRNAALSGGAVFRGSSNGNVAGSVFRNNTARQYGGAIYDSHVQGDITGNMFADNACEGGKGATVFRTVSSGSLGTDQGLNADSDVVLDNPAGA</sequence>
<feature type="transmembrane region" description="Helical" evidence="20">
    <location>
        <begin position="351"/>
        <end position="375"/>
    </location>
</feature>
<dbReference type="GO" id="GO:0008235">
    <property type="term" value="F:metalloexopeptidase activity"/>
    <property type="evidence" value="ECO:0007669"/>
    <property type="project" value="InterPro"/>
</dbReference>
<evidence type="ECO:0000256" key="6">
    <source>
        <dbReference type="ARBA" id="ARBA00010918"/>
    </source>
</evidence>
<evidence type="ECO:0000256" key="15">
    <source>
        <dbReference type="ARBA" id="ARBA00022989"/>
    </source>
</evidence>